<dbReference type="InterPro" id="IPR017423">
    <property type="entry name" value="TRM6"/>
</dbReference>
<proteinExistence type="inferred from homology"/>
<dbReference type="RefSeq" id="XP_022655656.1">
    <property type="nucleotide sequence ID" value="XM_022799921.1"/>
</dbReference>
<evidence type="ECO:0000256" key="3">
    <source>
        <dbReference type="ARBA" id="ARBA00021704"/>
    </source>
</evidence>
<dbReference type="GO" id="GO:0030488">
    <property type="term" value="P:tRNA methylation"/>
    <property type="evidence" value="ECO:0007669"/>
    <property type="project" value="InterPro"/>
</dbReference>
<sequence length="404" mass="45731">MEGKMAEQDSKGDACAATVMREGDFVILKTEKTARMVQLRAEHPVFVDKRKIECTDIIGRPWEQVFAMSGAKGKTNLIVVPRQDYVEHLFSATGKVFSEGQGQDNRSICDENRSQKLSREKIEQFKKDGASSVAIVQSLVENSESFQAKTGYSQEKYLKKKLKKYDCYLQTCRPTVRSLAHLYWNQSPLKVGMLRPDSLATMLAHANILSSGKYVVMDSYLGLLTAAVLERCPQNQVIQVLDYQGYQSSTRQAVQALGLGTERLLCVDYYLVERMARGEVLRDDCPEDPSKVRKVARFEKNMAALRILHARHVDGLLLNCRGEILESTVLLLQFLKLSRPFVIFSPYLEELARLYDTLKSTNCTAMLKISESWIRGYQILENRTHPEINMQGASGYVLTGIKCE</sequence>
<dbReference type="GeneID" id="111248123"/>
<dbReference type="RefSeq" id="XP_022655394.1">
    <property type="nucleotide sequence ID" value="XM_022799659.1"/>
</dbReference>
<organism evidence="7 8">
    <name type="scientific">Varroa destructor</name>
    <name type="common">Honeybee mite</name>
    <dbReference type="NCBI Taxonomy" id="109461"/>
    <lineage>
        <taxon>Eukaryota</taxon>
        <taxon>Metazoa</taxon>
        <taxon>Ecdysozoa</taxon>
        <taxon>Arthropoda</taxon>
        <taxon>Chelicerata</taxon>
        <taxon>Arachnida</taxon>
        <taxon>Acari</taxon>
        <taxon>Parasitiformes</taxon>
        <taxon>Mesostigmata</taxon>
        <taxon>Gamasina</taxon>
        <taxon>Dermanyssoidea</taxon>
        <taxon>Varroidae</taxon>
        <taxon>Varroa</taxon>
    </lineage>
</organism>
<comment type="similarity">
    <text evidence="2">Belongs to the TRM6/GCD10 family.</text>
</comment>
<dbReference type="PANTHER" id="PTHR12945">
    <property type="entry name" value="TRANSLATION INITIATION FACTOR EIF3-RELATED"/>
    <property type="match status" value="1"/>
</dbReference>
<evidence type="ECO:0000313" key="7">
    <source>
        <dbReference type="EnsemblMetazoa" id="XP_022655657"/>
    </source>
</evidence>
<dbReference type="EnsemblMetazoa" id="XM_022799659">
    <property type="protein sequence ID" value="XP_022655394"/>
    <property type="gene ID" value="LOC111247998"/>
</dbReference>
<evidence type="ECO:0000313" key="8">
    <source>
        <dbReference type="Proteomes" id="UP000594260"/>
    </source>
</evidence>
<accession>A0A7M7JSX5</accession>
<reference evidence="7" key="1">
    <citation type="submission" date="2021-01" db="UniProtKB">
        <authorList>
            <consortium name="EnsemblMetazoa"/>
        </authorList>
    </citation>
    <scope>IDENTIFICATION</scope>
</reference>
<keyword evidence="8" id="KW-1185">Reference proteome</keyword>
<dbReference type="Proteomes" id="UP000594260">
    <property type="component" value="Unplaced"/>
</dbReference>
<dbReference type="FunCoup" id="A0A7M7JSX5">
    <property type="interactions" value="1121"/>
</dbReference>
<evidence type="ECO:0000256" key="5">
    <source>
        <dbReference type="ARBA" id="ARBA00023242"/>
    </source>
</evidence>
<evidence type="ECO:0000256" key="2">
    <source>
        <dbReference type="ARBA" id="ARBA00008320"/>
    </source>
</evidence>
<evidence type="ECO:0000256" key="6">
    <source>
        <dbReference type="ARBA" id="ARBA00032319"/>
    </source>
</evidence>
<protein>
    <recommendedName>
        <fullName evidence="3">tRNA (adenine(58)-N(1))-methyltransferase non-catalytic subunit TRM6</fullName>
    </recommendedName>
    <alternativeName>
        <fullName evidence="6">tRNA(m1A58)-methyltransferase subunit TRM6</fullName>
    </alternativeName>
</protein>
<dbReference type="PANTHER" id="PTHR12945:SF0">
    <property type="entry name" value="TRNA (ADENINE(58)-N(1))-METHYLTRANSFERASE NON-CATALYTIC SUBUNIT TRM6"/>
    <property type="match status" value="1"/>
</dbReference>
<dbReference type="GO" id="GO:0031515">
    <property type="term" value="C:tRNA (m1A) methyltransferase complex"/>
    <property type="evidence" value="ECO:0007669"/>
    <property type="project" value="InterPro"/>
</dbReference>
<dbReference type="RefSeq" id="XP_022655657.1">
    <property type="nucleotide sequence ID" value="XM_022799922.1"/>
</dbReference>
<dbReference type="KEGG" id="vde:111248123"/>
<dbReference type="OrthoDB" id="10254665at2759"/>
<dbReference type="EnsemblMetazoa" id="XM_022799660">
    <property type="protein sequence ID" value="XP_022655395"/>
    <property type="gene ID" value="LOC111247998"/>
</dbReference>
<dbReference type="KEGG" id="vde:111247998"/>
<dbReference type="EnsemblMetazoa" id="XM_022799921">
    <property type="protein sequence ID" value="XP_022655656"/>
    <property type="gene ID" value="LOC111248123"/>
</dbReference>
<dbReference type="GeneID" id="111247998"/>
<dbReference type="EnsemblMetazoa" id="XM_022799922">
    <property type="protein sequence ID" value="XP_022655657"/>
    <property type="gene ID" value="LOC111248123"/>
</dbReference>
<dbReference type="AlphaFoldDB" id="A0A7M7JSX5"/>
<dbReference type="RefSeq" id="XP_022655395.1">
    <property type="nucleotide sequence ID" value="XM_022799660.1"/>
</dbReference>
<evidence type="ECO:0000256" key="1">
    <source>
        <dbReference type="ARBA" id="ARBA00004123"/>
    </source>
</evidence>
<comment type="subcellular location">
    <subcellularLocation>
        <location evidence="1">Nucleus</location>
    </subcellularLocation>
</comment>
<dbReference type="InParanoid" id="A0A7M7JSX5"/>
<evidence type="ECO:0000256" key="4">
    <source>
        <dbReference type="ARBA" id="ARBA00022694"/>
    </source>
</evidence>
<keyword evidence="5" id="KW-0539">Nucleus</keyword>
<dbReference type="OMA" id="PHGLFEV"/>
<name>A0A7M7JSX5_VARDE</name>
<dbReference type="GO" id="GO:0005634">
    <property type="term" value="C:nucleus"/>
    <property type="evidence" value="ECO:0007669"/>
    <property type="project" value="UniProtKB-SubCell"/>
</dbReference>
<dbReference type="Pfam" id="PF04189">
    <property type="entry name" value="Gcd10p"/>
    <property type="match status" value="1"/>
</dbReference>
<keyword evidence="4" id="KW-0819">tRNA processing</keyword>